<dbReference type="InterPro" id="IPR003594">
    <property type="entry name" value="HATPase_dom"/>
</dbReference>
<feature type="transmembrane region" description="Helical" evidence="10">
    <location>
        <begin position="21"/>
        <end position="41"/>
    </location>
</feature>
<dbReference type="InterPro" id="IPR036097">
    <property type="entry name" value="HisK_dim/P_sf"/>
</dbReference>
<dbReference type="PANTHER" id="PTHR44936:SF10">
    <property type="entry name" value="SENSOR PROTEIN RSTB"/>
    <property type="match status" value="1"/>
</dbReference>
<dbReference type="Gene3D" id="3.30.450.170">
    <property type="entry name" value="Two-component histidine kinase, sensor domain"/>
    <property type="match status" value="1"/>
</dbReference>
<dbReference type="SMART" id="SM00387">
    <property type="entry name" value="HATPase_c"/>
    <property type="match status" value="1"/>
</dbReference>
<evidence type="ECO:0000259" key="11">
    <source>
        <dbReference type="PROSITE" id="PS50109"/>
    </source>
</evidence>
<dbReference type="PROSITE" id="PS50885">
    <property type="entry name" value="HAMP"/>
    <property type="match status" value="1"/>
</dbReference>
<dbReference type="Pfam" id="PF02518">
    <property type="entry name" value="HATPase_c"/>
    <property type="match status" value="1"/>
</dbReference>
<dbReference type="PROSITE" id="PS50109">
    <property type="entry name" value="HIS_KIN"/>
    <property type="match status" value="1"/>
</dbReference>
<dbReference type="CDD" id="cd06225">
    <property type="entry name" value="HAMP"/>
    <property type="match status" value="1"/>
</dbReference>
<dbReference type="GO" id="GO:0005886">
    <property type="term" value="C:plasma membrane"/>
    <property type="evidence" value="ECO:0007669"/>
    <property type="project" value="UniProtKB-SubCell"/>
</dbReference>
<keyword evidence="6" id="KW-0808">Transferase</keyword>
<dbReference type="Pfam" id="PF00672">
    <property type="entry name" value="HAMP"/>
    <property type="match status" value="1"/>
</dbReference>
<dbReference type="Gene3D" id="1.10.287.130">
    <property type="match status" value="1"/>
</dbReference>
<dbReference type="GO" id="GO:0000155">
    <property type="term" value="F:phosphorelay sensor kinase activity"/>
    <property type="evidence" value="ECO:0007669"/>
    <property type="project" value="InterPro"/>
</dbReference>
<dbReference type="Pfam" id="PF00512">
    <property type="entry name" value="HisKA"/>
    <property type="match status" value="1"/>
</dbReference>
<dbReference type="SMART" id="SM00304">
    <property type="entry name" value="HAMP"/>
    <property type="match status" value="1"/>
</dbReference>
<keyword evidence="10" id="KW-0812">Transmembrane</keyword>
<dbReference type="Gene3D" id="3.30.565.10">
    <property type="entry name" value="Histidine kinase-like ATPase, C-terminal domain"/>
    <property type="match status" value="1"/>
</dbReference>
<dbReference type="InterPro" id="IPR003661">
    <property type="entry name" value="HisK_dim/P_dom"/>
</dbReference>
<evidence type="ECO:0000256" key="5">
    <source>
        <dbReference type="ARBA" id="ARBA00022553"/>
    </source>
</evidence>
<reference evidence="13 14" key="1">
    <citation type="submission" date="2015-05" db="EMBL/GenBank/DDBJ databases">
        <title>Photobacterium galathea sp. nov.</title>
        <authorList>
            <person name="Machado H."/>
            <person name="Gram L."/>
        </authorList>
    </citation>
    <scope>NUCLEOTIDE SEQUENCE [LARGE SCALE GENOMIC DNA]</scope>
    <source>
        <strain evidence="13 14">DSM 25995</strain>
    </source>
</reference>
<dbReference type="PATRIC" id="fig|754436.4.peg.3287"/>
<dbReference type="Pfam" id="PF16750">
    <property type="entry name" value="HK_sensor"/>
    <property type="match status" value="1"/>
</dbReference>
<dbReference type="GO" id="GO:0005524">
    <property type="term" value="F:ATP binding"/>
    <property type="evidence" value="ECO:0007669"/>
    <property type="project" value="UniProtKB-KW"/>
</dbReference>
<evidence type="ECO:0000256" key="9">
    <source>
        <dbReference type="ARBA" id="ARBA00022840"/>
    </source>
</evidence>
<dbReference type="Gene3D" id="6.10.340.10">
    <property type="match status" value="1"/>
</dbReference>
<dbReference type="EMBL" id="LDOV01000027">
    <property type="protein sequence ID" value="KLU99872.1"/>
    <property type="molecule type" value="Genomic_DNA"/>
</dbReference>
<keyword evidence="5" id="KW-0597">Phosphoprotein</keyword>
<organism evidence="13 14">
    <name type="scientific">Photobacterium aphoticum</name>
    <dbReference type="NCBI Taxonomy" id="754436"/>
    <lineage>
        <taxon>Bacteria</taxon>
        <taxon>Pseudomonadati</taxon>
        <taxon>Pseudomonadota</taxon>
        <taxon>Gammaproteobacteria</taxon>
        <taxon>Vibrionales</taxon>
        <taxon>Vibrionaceae</taxon>
        <taxon>Photobacterium</taxon>
    </lineage>
</organism>
<dbReference type="PANTHER" id="PTHR44936">
    <property type="entry name" value="SENSOR PROTEIN CREC"/>
    <property type="match status" value="1"/>
</dbReference>
<dbReference type="InterPro" id="IPR005467">
    <property type="entry name" value="His_kinase_dom"/>
</dbReference>
<dbReference type="InterPro" id="IPR038428">
    <property type="entry name" value="HK_sensor_dom_sf"/>
</dbReference>
<evidence type="ECO:0000313" key="13">
    <source>
        <dbReference type="EMBL" id="KLU99872.1"/>
    </source>
</evidence>
<evidence type="ECO:0000313" key="14">
    <source>
        <dbReference type="Proteomes" id="UP000036426"/>
    </source>
</evidence>
<dbReference type="SUPFAM" id="SSF55874">
    <property type="entry name" value="ATPase domain of HSP90 chaperone/DNA topoisomerase II/histidine kinase"/>
    <property type="match status" value="1"/>
</dbReference>
<dbReference type="Proteomes" id="UP000036426">
    <property type="component" value="Unassembled WGS sequence"/>
</dbReference>
<evidence type="ECO:0000259" key="12">
    <source>
        <dbReference type="PROSITE" id="PS50885"/>
    </source>
</evidence>
<evidence type="ECO:0000256" key="7">
    <source>
        <dbReference type="ARBA" id="ARBA00022741"/>
    </source>
</evidence>
<proteinExistence type="predicted"/>
<keyword evidence="4" id="KW-1003">Cell membrane</keyword>
<feature type="domain" description="HAMP" evidence="12">
    <location>
        <begin position="181"/>
        <end position="236"/>
    </location>
</feature>
<evidence type="ECO:0000256" key="1">
    <source>
        <dbReference type="ARBA" id="ARBA00000085"/>
    </source>
</evidence>
<dbReference type="OrthoDB" id="9804645at2"/>
<comment type="subcellular location">
    <subcellularLocation>
        <location evidence="2">Cell membrane</location>
        <topology evidence="2">Multi-pass membrane protein</topology>
    </subcellularLocation>
</comment>
<name>A0A0J1GJG2_9GAMM</name>
<evidence type="ECO:0000256" key="2">
    <source>
        <dbReference type="ARBA" id="ARBA00004651"/>
    </source>
</evidence>
<dbReference type="InterPro" id="IPR036890">
    <property type="entry name" value="HATPase_C_sf"/>
</dbReference>
<dbReference type="InterPro" id="IPR031930">
    <property type="entry name" value="HK_sensor"/>
</dbReference>
<dbReference type="SUPFAM" id="SSF47384">
    <property type="entry name" value="Homodimeric domain of signal transducing histidine kinase"/>
    <property type="match status" value="1"/>
</dbReference>
<dbReference type="AlphaFoldDB" id="A0A0J1GJG2"/>
<evidence type="ECO:0000256" key="6">
    <source>
        <dbReference type="ARBA" id="ARBA00022679"/>
    </source>
</evidence>
<feature type="domain" description="Histidine kinase" evidence="11">
    <location>
        <begin position="244"/>
        <end position="468"/>
    </location>
</feature>
<comment type="caution">
    <text evidence="13">The sequence shown here is derived from an EMBL/GenBank/DDBJ whole genome shotgun (WGS) entry which is preliminary data.</text>
</comment>
<keyword evidence="14" id="KW-1185">Reference proteome</keyword>
<dbReference type="InterPro" id="IPR050980">
    <property type="entry name" value="2C_sensor_his_kinase"/>
</dbReference>
<evidence type="ECO:0000256" key="3">
    <source>
        <dbReference type="ARBA" id="ARBA00012438"/>
    </source>
</evidence>
<comment type="catalytic activity">
    <reaction evidence="1">
        <text>ATP + protein L-histidine = ADP + protein N-phospho-L-histidine.</text>
        <dbReference type="EC" id="2.7.13.3"/>
    </reaction>
</comment>
<dbReference type="PRINTS" id="PR00344">
    <property type="entry name" value="BCTRLSENSOR"/>
</dbReference>
<keyword evidence="9" id="KW-0067">ATP-binding</keyword>
<keyword evidence="10" id="KW-1133">Transmembrane helix</keyword>
<keyword evidence="7" id="KW-0547">Nucleotide-binding</keyword>
<dbReference type="InterPro" id="IPR004358">
    <property type="entry name" value="Sig_transdc_His_kin-like_C"/>
</dbReference>
<dbReference type="InterPro" id="IPR003660">
    <property type="entry name" value="HAMP_dom"/>
</dbReference>
<dbReference type="RefSeq" id="WP_047875329.1">
    <property type="nucleotide sequence ID" value="NZ_BMYC01000003.1"/>
</dbReference>
<dbReference type="SMART" id="SM00388">
    <property type="entry name" value="HisKA"/>
    <property type="match status" value="1"/>
</dbReference>
<dbReference type="EC" id="2.7.13.3" evidence="3"/>
<evidence type="ECO:0000256" key="10">
    <source>
        <dbReference type="SAM" id="Phobius"/>
    </source>
</evidence>
<feature type="transmembrane region" description="Helical" evidence="10">
    <location>
        <begin position="156"/>
        <end position="180"/>
    </location>
</feature>
<sequence>MNTLPKLTASFHLGSKEGLAFKLFSSFAVSLFIILVLQNLAEAALVRTLLFIPQSIKTQMIDMAEQADTLLKADDPKALAQWEDAQSYTVFVLDKDDQVVSGRAMHPHFRFKLRFARDINTRFDNQVNQPIIAIPLVSGHRIVIKFPHEYHPARTFAYYFIAIKVVIALLILGVLSLLLARKLQAPLNKLQAASHQLAEGDFTVRVRQTVGDSVTEFKVLADSFDHMAQRIEALTAKQQRLIRDVSHELKTPLARHELALHLLKRKLPAEYHTALQRLDTEANEMNTLVDEILAFSQLETGRYQTQLGAVDLHAVCQQQVDEMQHHLQSGLHAGQRLIFAEETDTSAYRVIADQALVNRVLKNTLTNAMKYAGADAIITVSLHRHENQNQEKTVEMRVSDTGKGIAPEHLPSIFDPFTRVQAGREKSAGGYGLGLAIVKESMAIMQGQVKAENTPEGFMLIMTFRAKEENEAEERDKG</sequence>
<gene>
    <name evidence="13" type="ORF">ABT58_15515</name>
</gene>
<accession>A0A0J1GJG2</accession>
<dbReference type="CDD" id="cd00082">
    <property type="entry name" value="HisKA"/>
    <property type="match status" value="1"/>
</dbReference>
<keyword evidence="8 13" id="KW-0418">Kinase</keyword>
<protein>
    <recommendedName>
        <fullName evidence="3">histidine kinase</fullName>
        <ecNumber evidence="3">2.7.13.3</ecNumber>
    </recommendedName>
</protein>
<evidence type="ECO:0000256" key="4">
    <source>
        <dbReference type="ARBA" id="ARBA00022475"/>
    </source>
</evidence>
<keyword evidence="10" id="KW-0472">Membrane</keyword>
<evidence type="ECO:0000256" key="8">
    <source>
        <dbReference type="ARBA" id="ARBA00022777"/>
    </source>
</evidence>
<dbReference type="SUPFAM" id="SSF158472">
    <property type="entry name" value="HAMP domain-like"/>
    <property type="match status" value="1"/>
</dbReference>